<organism evidence="1 2">
    <name type="scientific">Phanerochaete sordida</name>
    <dbReference type="NCBI Taxonomy" id="48140"/>
    <lineage>
        <taxon>Eukaryota</taxon>
        <taxon>Fungi</taxon>
        <taxon>Dikarya</taxon>
        <taxon>Basidiomycota</taxon>
        <taxon>Agaricomycotina</taxon>
        <taxon>Agaricomycetes</taxon>
        <taxon>Polyporales</taxon>
        <taxon>Phanerochaetaceae</taxon>
        <taxon>Phanerochaete</taxon>
    </lineage>
</organism>
<dbReference type="InterPro" id="IPR032675">
    <property type="entry name" value="LRR_dom_sf"/>
</dbReference>
<evidence type="ECO:0008006" key="3">
    <source>
        <dbReference type="Google" id="ProtNLM"/>
    </source>
</evidence>
<dbReference type="Proteomes" id="UP000703269">
    <property type="component" value="Unassembled WGS sequence"/>
</dbReference>
<protein>
    <recommendedName>
        <fullName evidence="3">F-box domain-containing protein</fullName>
    </recommendedName>
</protein>
<sequence>MDALPVELVDLVIDKLRDDKLSLKICSLVCKTWLRQSSAHLFRSLRVNIWVSGCWPPRQKNLKITLDTESMAEVATIATQLPQLRSLSVRGTMMDPVTSRAPPPCSGRRLECLSVSDVHLDVIPYFLGLFASVGTLKISTCKAIHNEPAPLQHVYPVRCFYVRGYIQKGDFGHVIELLDPAVLESANLRISWPILPLSPADLNQLFRTARPALRDLTINIGDSGWHHGVADLSALQACTRLESLTIAFEWRLYFESDWWREMLAFLAVLPPHIRVVRIITRPVYGHPVSDIRNVLRAVEWRTVGSALEHCFGLECLRITVDEKDARPISAPEYRDLQEAILAALPSRLRCKTVFK</sequence>
<gene>
    <name evidence="1" type="ORF">PsYK624_115410</name>
</gene>
<dbReference type="EMBL" id="BPQB01000048">
    <property type="protein sequence ID" value="GJE95357.1"/>
    <property type="molecule type" value="Genomic_DNA"/>
</dbReference>
<evidence type="ECO:0000313" key="1">
    <source>
        <dbReference type="EMBL" id="GJE95357.1"/>
    </source>
</evidence>
<dbReference type="Gene3D" id="3.80.10.10">
    <property type="entry name" value="Ribonuclease Inhibitor"/>
    <property type="match status" value="1"/>
</dbReference>
<keyword evidence="2" id="KW-1185">Reference proteome</keyword>
<reference evidence="1 2" key="1">
    <citation type="submission" date="2021-08" db="EMBL/GenBank/DDBJ databases">
        <title>Draft Genome Sequence of Phanerochaete sordida strain YK-624.</title>
        <authorList>
            <person name="Mori T."/>
            <person name="Dohra H."/>
            <person name="Suzuki T."/>
            <person name="Kawagishi H."/>
            <person name="Hirai H."/>
        </authorList>
    </citation>
    <scope>NUCLEOTIDE SEQUENCE [LARGE SCALE GENOMIC DNA]</scope>
    <source>
        <strain evidence="1 2">YK-624</strain>
    </source>
</reference>
<dbReference type="SUPFAM" id="SSF52047">
    <property type="entry name" value="RNI-like"/>
    <property type="match status" value="1"/>
</dbReference>
<comment type="caution">
    <text evidence="1">The sequence shown here is derived from an EMBL/GenBank/DDBJ whole genome shotgun (WGS) entry which is preliminary data.</text>
</comment>
<evidence type="ECO:0000313" key="2">
    <source>
        <dbReference type="Proteomes" id="UP000703269"/>
    </source>
</evidence>
<name>A0A9P3GHX2_9APHY</name>
<accession>A0A9P3GHX2</accession>
<dbReference type="OrthoDB" id="2921803at2759"/>
<dbReference type="AlphaFoldDB" id="A0A9P3GHX2"/>
<proteinExistence type="predicted"/>